<organism evidence="1 2">
    <name type="scientific">Diploscapter pachys</name>
    <dbReference type="NCBI Taxonomy" id="2018661"/>
    <lineage>
        <taxon>Eukaryota</taxon>
        <taxon>Metazoa</taxon>
        <taxon>Ecdysozoa</taxon>
        <taxon>Nematoda</taxon>
        <taxon>Chromadorea</taxon>
        <taxon>Rhabditida</taxon>
        <taxon>Rhabditina</taxon>
        <taxon>Rhabditomorpha</taxon>
        <taxon>Rhabditoidea</taxon>
        <taxon>Rhabditidae</taxon>
        <taxon>Diploscapter</taxon>
    </lineage>
</organism>
<protein>
    <submittedName>
        <fullName evidence="1">Uncharacterized protein</fullName>
    </submittedName>
</protein>
<evidence type="ECO:0000313" key="1">
    <source>
        <dbReference type="EMBL" id="PAV84877.1"/>
    </source>
</evidence>
<dbReference type="AlphaFoldDB" id="A0A2A2LFN2"/>
<keyword evidence="2" id="KW-1185">Reference proteome</keyword>
<gene>
    <name evidence="1" type="ORF">WR25_06474</name>
</gene>
<name>A0A2A2LFN2_9BILA</name>
<sequence>MAYGQKVHVDWRMMNLRVDRKGRFIKGGLLYKKTVFLPDPAPRTECLISVKRDYSWKFALCRTTCVFSAN</sequence>
<comment type="caution">
    <text evidence="1">The sequence shown here is derived from an EMBL/GenBank/DDBJ whole genome shotgun (WGS) entry which is preliminary data.</text>
</comment>
<accession>A0A2A2LFN2</accession>
<dbReference type="Proteomes" id="UP000218231">
    <property type="component" value="Unassembled WGS sequence"/>
</dbReference>
<dbReference type="EMBL" id="LIAE01006815">
    <property type="protein sequence ID" value="PAV84877.1"/>
    <property type="molecule type" value="Genomic_DNA"/>
</dbReference>
<evidence type="ECO:0000313" key="2">
    <source>
        <dbReference type="Proteomes" id="UP000218231"/>
    </source>
</evidence>
<reference evidence="1 2" key="1">
    <citation type="journal article" date="2017" name="Curr. Biol.">
        <title>Genome architecture and evolution of a unichromosomal asexual nematode.</title>
        <authorList>
            <person name="Fradin H."/>
            <person name="Zegar C."/>
            <person name="Gutwein M."/>
            <person name="Lucas J."/>
            <person name="Kovtun M."/>
            <person name="Corcoran D."/>
            <person name="Baugh L.R."/>
            <person name="Kiontke K."/>
            <person name="Gunsalus K."/>
            <person name="Fitch D.H."/>
            <person name="Piano F."/>
        </authorList>
    </citation>
    <scope>NUCLEOTIDE SEQUENCE [LARGE SCALE GENOMIC DNA]</scope>
    <source>
        <strain evidence="1">PF1309</strain>
    </source>
</reference>
<proteinExistence type="predicted"/>